<evidence type="ECO:0000259" key="5">
    <source>
        <dbReference type="PROSITE" id="PS50977"/>
    </source>
</evidence>
<feature type="DNA-binding region" description="H-T-H motif" evidence="4">
    <location>
        <begin position="42"/>
        <end position="61"/>
    </location>
</feature>
<keyword evidence="1" id="KW-0805">Transcription regulation</keyword>
<evidence type="ECO:0000256" key="1">
    <source>
        <dbReference type="ARBA" id="ARBA00023015"/>
    </source>
</evidence>
<dbReference type="Proteomes" id="UP000467193">
    <property type="component" value="Chromosome"/>
</dbReference>
<keyword evidence="2 4" id="KW-0238">DNA-binding</keyword>
<dbReference type="SUPFAM" id="SSF48498">
    <property type="entry name" value="Tetracyclin repressor-like, C-terminal domain"/>
    <property type="match status" value="1"/>
</dbReference>
<evidence type="ECO:0000256" key="3">
    <source>
        <dbReference type="ARBA" id="ARBA00023163"/>
    </source>
</evidence>
<dbReference type="Gene3D" id="1.10.10.60">
    <property type="entry name" value="Homeodomain-like"/>
    <property type="match status" value="1"/>
</dbReference>
<gene>
    <name evidence="6" type="ORF">MSEDJ_13430</name>
</gene>
<evidence type="ECO:0000256" key="4">
    <source>
        <dbReference type="PROSITE-ProRule" id="PRU00335"/>
    </source>
</evidence>
<organism evidence="6 7">
    <name type="scientific">Mycolicibacterium sediminis</name>
    <dbReference type="NCBI Taxonomy" id="1286180"/>
    <lineage>
        <taxon>Bacteria</taxon>
        <taxon>Bacillati</taxon>
        <taxon>Actinomycetota</taxon>
        <taxon>Actinomycetes</taxon>
        <taxon>Mycobacteriales</taxon>
        <taxon>Mycobacteriaceae</taxon>
        <taxon>Mycolicibacterium</taxon>
    </lineage>
</organism>
<name>A0A7I7QMN9_9MYCO</name>
<dbReference type="PROSITE" id="PS01081">
    <property type="entry name" value="HTH_TETR_1"/>
    <property type="match status" value="1"/>
</dbReference>
<dbReference type="KEGG" id="msei:MSEDJ_13430"/>
<evidence type="ECO:0000256" key="2">
    <source>
        <dbReference type="ARBA" id="ARBA00023125"/>
    </source>
</evidence>
<feature type="domain" description="HTH tetR-type" evidence="5">
    <location>
        <begin position="19"/>
        <end position="79"/>
    </location>
</feature>
<dbReference type="GO" id="GO:0000976">
    <property type="term" value="F:transcription cis-regulatory region binding"/>
    <property type="evidence" value="ECO:0007669"/>
    <property type="project" value="TreeGrafter"/>
</dbReference>
<keyword evidence="3" id="KW-0804">Transcription</keyword>
<dbReference type="InterPro" id="IPR011075">
    <property type="entry name" value="TetR_C"/>
</dbReference>
<sequence>MAEVDAPSRHRRKGSRRDPAIDEAVLATTRELLVTRGYAATTIDLVATTAGVSRPAIYRRWASKAQLVHEAAFPDLGSEPAEDDLAAEIVRLCRGAIRMYRDPVVREAIPGVLVDLRADPRMRRLLGDRLESAARKDLARRVNDAVAGGTARAIDANALMDVIAGGAWYAVCVRRVKNADGAARDLAELILRGVLAS</sequence>
<dbReference type="PROSITE" id="PS50977">
    <property type="entry name" value="HTH_TETR_2"/>
    <property type="match status" value="1"/>
</dbReference>
<dbReference type="Pfam" id="PF16859">
    <property type="entry name" value="TetR_C_11"/>
    <property type="match status" value="1"/>
</dbReference>
<dbReference type="GO" id="GO:0003700">
    <property type="term" value="F:DNA-binding transcription factor activity"/>
    <property type="evidence" value="ECO:0007669"/>
    <property type="project" value="TreeGrafter"/>
</dbReference>
<dbReference type="InterPro" id="IPR050109">
    <property type="entry name" value="HTH-type_TetR-like_transc_reg"/>
</dbReference>
<dbReference type="AlphaFoldDB" id="A0A7I7QMN9"/>
<dbReference type="PANTHER" id="PTHR30055:SF234">
    <property type="entry name" value="HTH-TYPE TRANSCRIPTIONAL REGULATOR BETI"/>
    <property type="match status" value="1"/>
</dbReference>
<dbReference type="PANTHER" id="PTHR30055">
    <property type="entry name" value="HTH-TYPE TRANSCRIPTIONAL REGULATOR RUTR"/>
    <property type="match status" value="1"/>
</dbReference>
<evidence type="ECO:0000313" key="7">
    <source>
        <dbReference type="Proteomes" id="UP000467193"/>
    </source>
</evidence>
<accession>A0A7I7QMN9</accession>
<dbReference type="SUPFAM" id="SSF46689">
    <property type="entry name" value="Homeodomain-like"/>
    <property type="match status" value="1"/>
</dbReference>
<dbReference type="Pfam" id="PF00440">
    <property type="entry name" value="TetR_N"/>
    <property type="match status" value="1"/>
</dbReference>
<keyword evidence="7" id="KW-1185">Reference proteome</keyword>
<dbReference type="Gene3D" id="1.10.357.10">
    <property type="entry name" value="Tetracycline Repressor, domain 2"/>
    <property type="match status" value="1"/>
</dbReference>
<reference evidence="6 7" key="1">
    <citation type="journal article" date="2019" name="Emerg. Microbes Infect.">
        <title>Comprehensive subspecies identification of 175 nontuberculous mycobacteria species based on 7547 genomic profiles.</title>
        <authorList>
            <person name="Matsumoto Y."/>
            <person name="Kinjo T."/>
            <person name="Motooka D."/>
            <person name="Nabeya D."/>
            <person name="Jung N."/>
            <person name="Uechi K."/>
            <person name="Horii T."/>
            <person name="Iida T."/>
            <person name="Fujita J."/>
            <person name="Nakamura S."/>
        </authorList>
    </citation>
    <scope>NUCLEOTIDE SEQUENCE [LARGE SCALE GENOMIC DNA]</scope>
    <source>
        <strain evidence="6 7">JCM 17899</strain>
    </source>
</reference>
<dbReference type="EMBL" id="AP022588">
    <property type="protein sequence ID" value="BBY27247.1"/>
    <property type="molecule type" value="Genomic_DNA"/>
</dbReference>
<dbReference type="InterPro" id="IPR009057">
    <property type="entry name" value="Homeodomain-like_sf"/>
</dbReference>
<dbReference type="InterPro" id="IPR023772">
    <property type="entry name" value="DNA-bd_HTH_TetR-type_CS"/>
</dbReference>
<proteinExistence type="predicted"/>
<dbReference type="InterPro" id="IPR036271">
    <property type="entry name" value="Tet_transcr_reg_TetR-rel_C_sf"/>
</dbReference>
<dbReference type="PRINTS" id="PR00455">
    <property type="entry name" value="HTHTETR"/>
</dbReference>
<dbReference type="InterPro" id="IPR001647">
    <property type="entry name" value="HTH_TetR"/>
</dbReference>
<protein>
    <submittedName>
        <fullName evidence="6">TetR family transcriptional regulator</fullName>
    </submittedName>
</protein>
<evidence type="ECO:0000313" key="6">
    <source>
        <dbReference type="EMBL" id="BBY27247.1"/>
    </source>
</evidence>
<dbReference type="RefSeq" id="WP_163796153.1">
    <property type="nucleotide sequence ID" value="NZ_AP022588.1"/>
</dbReference>